<dbReference type="KEGG" id="lak:106157420"/>
<name>A0A1S3HR42_LINAN</name>
<organism evidence="17 18">
    <name type="scientific">Lingula anatina</name>
    <name type="common">Brachiopod</name>
    <name type="synonym">Lingula unguis</name>
    <dbReference type="NCBI Taxonomy" id="7574"/>
    <lineage>
        <taxon>Eukaryota</taxon>
        <taxon>Metazoa</taxon>
        <taxon>Spiralia</taxon>
        <taxon>Lophotrochozoa</taxon>
        <taxon>Brachiopoda</taxon>
        <taxon>Linguliformea</taxon>
        <taxon>Lingulata</taxon>
        <taxon>Lingulida</taxon>
        <taxon>Linguloidea</taxon>
        <taxon>Lingulidae</taxon>
        <taxon>Lingula</taxon>
    </lineage>
</organism>
<dbReference type="InterPro" id="IPR002394">
    <property type="entry name" value="Nicotinic_acetylcholine_rcpt"/>
</dbReference>
<dbReference type="PANTHER" id="PTHR18945">
    <property type="entry name" value="NEUROTRANSMITTER GATED ION CHANNEL"/>
    <property type="match status" value="1"/>
</dbReference>
<dbReference type="OrthoDB" id="6095221at2759"/>
<dbReference type="InterPro" id="IPR006029">
    <property type="entry name" value="Neurotrans-gated_channel_TM"/>
</dbReference>
<keyword evidence="4 14" id="KW-1133">Transmembrane helix</keyword>
<keyword evidence="2" id="KW-1003">Cell membrane</keyword>
<keyword evidence="9" id="KW-0675">Receptor</keyword>
<dbReference type="InterPro" id="IPR006202">
    <property type="entry name" value="Neur_chan_lig-bd"/>
</dbReference>
<dbReference type="AlphaFoldDB" id="A0A1S3HR42"/>
<evidence type="ECO:0000256" key="8">
    <source>
        <dbReference type="ARBA" id="ARBA00023157"/>
    </source>
</evidence>
<feature type="domain" description="Neurotransmitter-gated ion-channel transmembrane" evidence="16">
    <location>
        <begin position="161"/>
        <end position="219"/>
    </location>
</feature>
<dbReference type="InterPro" id="IPR036734">
    <property type="entry name" value="Neur_chan_lig-bd_sf"/>
</dbReference>
<evidence type="ECO:0000256" key="7">
    <source>
        <dbReference type="ARBA" id="ARBA00023136"/>
    </source>
</evidence>
<keyword evidence="8" id="KW-1015">Disulfide bond</keyword>
<evidence type="ECO:0000313" key="18">
    <source>
        <dbReference type="RefSeq" id="XP_013388505.1"/>
    </source>
</evidence>
<keyword evidence="5" id="KW-0770">Synapse</keyword>
<evidence type="ECO:0000256" key="2">
    <source>
        <dbReference type="ARBA" id="ARBA00022475"/>
    </source>
</evidence>
<evidence type="ECO:0000259" key="15">
    <source>
        <dbReference type="Pfam" id="PF02931"/>
    </source>
</evidence>
<dbReference type="CDD" id="cd19051">
    <property type="entry name" value="LGIC_TM_cation"/>
    <property type="match status" value="1"/>
</dbReference>
<accession>A0A1S3HR42</accession>
<feature type="transmembrane region" description="Helical" evidence="14">
    <location>
        <begin position="155"/>
        <end position="176"/>
    </location>
</feature>
<dbReference type="GO" id="GO:0004888">
    <property type="term" value="F:transmembrane signaling receptor activity"/>
    <property type="evidence" value="ECO:0007669"/>
    <property type="project" value="InterPro"/>
</dbReference>
<keyword evidence="1" id="KW-0813">Transport</keyword>
<proteinExistence type="predicted"/>
<keyword evidence="10" id="KW-0325">Glycoprotein</keyword>
<dbReference type="Pfam" id="PF02932">
    <property type="entry name" value="Neur_chan_memb"/>
    <property type="match status" value="1"/>
</dbReference>
<evidence type="ECO:0000256" key="6">
    <source>
        <dbReference type="ARBA" id="ARBA00023065"/>
    </source>
</evidence>
<evidence type="ECO:0000256" key="13">
    <source>
        <dbReference type="ARBA" id="ARBA00034099"/>
    </source>
</evidence>
<evidence type="ECO:0000256" key="3">
    <source>
        <dbReference type="ARBA" id="ARBA00022692"/>
    </source>
</evidence>
<keyword evidence="12" id="KW-0407">Ion channel</keyword>
<evidence type="ECO:0000256" key="9">
    <source>
        <dbReference type="ARBA" id="ARBA00023170"/>
    </source>
</evidence>
<dbReference type="Pfam" id="PF02931">
    <property type="entry name" value="Neur_chan_LBD"/>
    <property type="match status" value="1"/>
</dbReference>
<protein>
    <submittedName>
        <fullName evidence="18">LOW QUALITY PROTEIN: neuronal acetylcholine receptor subunit alpha-2-like</fullName>
    </submittedName>
</protein>
<keyword evidence="6" id="KW-0406">Ion transport</keyword>
<sequence>MGRWRDERLQWKPEDYAGISELDIPTNNIWTPDIVLYSDVREEERDLSHIYAKVYSNGDVSWLTPIIYRSYCKFDATLFPLRPTDLYPQVWFLELSRLGTGFGHMTESGDTTAYVDNGEWALIDIPVRRKVEYYSCCSEPFSDVTFYVIIKRRPLFYFFNIILPSICVASVTLLTFCLPPESGEKMSLSVTVLLALTVFLLLVAELMPPQADVIPLIGK</sequence>
<evidence type="ECO:0000256" key="1">
    <source>
        <dbReference type="ARBA" id="ARBA00022448"/>
    </source>
</evidence>
<dbReference type="GeneID" id="106157420"/>
<dbReference type="SUPFAM" id="SSF90112">
    <property type="entry name" value="Neurotransmitter-gated ion-channel transmembrane pore"/>
    <property type="match status" value="1"/>
</dbReference>
<evidence type="ECO:0000256" key="12">
    <source>
        <dbReference type="ARBA" id="ARBA00023303"/>
    </source>
</evidence>
<dbReference type="Proteomes" id="UP000085678">
    <property type="component" value="Unplaced"/>
</dbReference>
<dbReference type="Gene3D" id="1.20.58.390">
    <property type="entry name" value="Neurotransmitter-gated ion-channel transmembrane domain"/>
    <property type="match status" value="1"/>
</dbReference>
<dbReference type="InParanoid" id="A0A1S3HR42"/>
<keyword evidence="3 14" id="KW-0812">Transmembrane</keyword>
<dbReference type="GO" id="GO:0045211">
    <property type="term" value="C:postsynaptic membrane"/>
    <property type="evidence" value="ECO:0007669"/>
    <property type="project" value="InterPro"/>
</dbReference>
<feature type="transmembrane region" description="Helical" evidence="14">
    <location>
        <begin position="188"/>
        <end position="207"/>
    </location>
</feature>
<gene>
    <name evidence="18" type="primary">LOC106157420</name>
</gene>
<reference evidence="18" key="1">
    <citation type="submission" date="2025-08" db="UniProtKB">
        <authorList>
            <consortium name="RefSeq"/>
        </authorList>
    </citation>
    <scope>IDENTIFICATION</scope>
    <source>
        <tissue evidence="18">Gonads</tissue>
    </source>
</reference>
<evidence type="ECO:0000256" key="11">
    <source>
        <dbReference type="ARBA" id="ARBA00023286"/>
    </source>
</evidence>
<evidence type="ECO:0000259" key="16">
    <source>
        <dbReference type="Pfam" id="PF02932"/>
    </source>
</evidence>
<evidence type="ECO:0000256" key="4">
    <source>
        <dbReference type="ARBA" id="ARBA00022989"/>
    </source>
</evidence>
<keyword evidence="7 14" id="KW-0472">Membrane</keyword>
<dbReference type="PRINTS" id="PR00254">
    <property type="entry name" value="NICOTINICR"/>
</dbReference>
<dbReference type="Gene3D" id="2.70.170.10">
    <property type="entry name" value="Neurotransmitter-gated ion-channel ligand-binding domain"/>
    <property type="match status" value="1"/>
</dbReference>
<dbReference type="InterPro" id="IPR006201">
    <property type="entry name" value="Neur_channel"/>
</dbReference>
<keyword evidence="17" id="KW-1185">Reference proteome</keyword>
<dbReference type="STRING" id="7574.A0A1S3HR42"/>
<comment type="subcellular location">
    <subcellularLocation>
        <location evidence="13">Synaptic cell membrane</location>
        <topology evidence="13">Multi-pass membrane protein</topology>
    </subcellularLocation>
</comment>
<dbReference type="SUPFAM" id="SSF63712">
    <property type="entry name" value="Nicotinic receptor ligand binding domain-like"/>
    <property type="match status" value="1"/>
</dbReference>
<evidence type="ECO:0000256" key="10">
    <source>
        <dbReference type="ARBA" id="ARBA00023180"/>
    </source>
</evidence>
<dbReference type="GO" id="GO:0022848">
    <property type="term" value="F:acetylcholine-gated monoatomic cation-selective channel activity"/>
    <property type="evidence" value="ECO:0007669"/>
    <property type="project" value="InterPro"/>
</dbReference>
<feature type="domain" description="Neurotransmitter-gated ion-channel ligand-binding" evidence="15">
    <location>
        <begin position="3"/>
        <end position="154"/>
    </location>
</feature>
<evidence type="ECO:0000256" key="5">
    <source>
        <dbReference type="ARBA" id="ARBA00023018"/>
    </source>
</evidence>
<dbReference type="InterPro" id="IPR036719">
    <property type="entry name" value="Neuro-gated_channel_TM_sf"/>
</dbReference>
<evidence type="ECO:0000256" key="14">
    <source>
        <dbReference type="SAM" id="Phobius"/>
    </source>
</evidence>
<evidence type="ECO:0000313" key="17">
    <source>
        <dbReference type="Proteomes" id="UP000085678"/>
    </source>
</evidence>
<keyword evidence="11" id="KW-1071">Ligand-gated ion channel</keyword>
<dbReference type="InterPro" id="IPR038050">
    <property type="entry name" value="Neuro_actylchol_rec"/>
</dbReference>
<dbReference type="RefSeq" id="XP_013388505.1">
    <property type="nucleotide sequence ID" value="XM_013533051.1"/>
</dbReference>